<evidence type="ECO:0000256" key="1">
    <source>
        <dbReference type="SAM" id="MobiDB-lite"/>
    </source>
</evidence>
<dbReference type="Proteomes" id="UP000002281">
    <property type="component" value="Chromosome 3"/>
</dbReference>
<name>A0A9L0T510_HORSE</name>
<protein>
    <submittedName>
        <fullName evidence="2">Uncharacterized protein</fullName>
    </submittedName>
</protein>
<evidence type="ECO:0000313" key="2">
    <source>
        <dbReference type="Ensembl" id="ENSECAP00000081636.1"/>
    </source>
</evidence>
<proteinExistence type="predicted"/>
<organism evidence="2 3">
    <name type="scientific">Equus caballus</name>
    <name type="common">Horse</name>
    <dbReference type="NCBI Taxonomy" id="9796"/>
    <lineage>
        <taxon>Eukaryota</taxon>
        <taxon>Metazoa</taxon>
        <taxon>Chordata</taxon>
        <taxon>Craniata</taxon>
        <taxon>Vertebrata</taxon>
        <taxon>Euteleostomi</taxon>
        <taxon>Mammalia</taxon>
        <taxon>Eutheria</taxon>
        <taxon>Laurasiatheria</taxon>
        <taxon>Perissodactyla</taxon>
        <taxon>Equidae</taxon>
        <taxon>Equus</taxon>
    </lineage>
</organism>
<keyword evidence="3" id="KW-1185">Reference proteome</keyword>
<reference evidence="2 3" key="1">
    <citation type="journal article" date="2009" name="Science">
        <title>Genome sequence, comparative analysis, and population genetics of the domestic horse.</title>
        <authorList>
            <consortium name="Broad Institute Genome Sequencing Platform"/>
            <consortium name="Broad Institute Whole Genome Assembly Team"/>
            <person name="Wade C.M."/>
            <person name="Giulotto E."/>
            <person name="Sigurdsson S."/>
            <person name="Zoli M."/>
            <person name="Gnerre S."/>
            <person name="Imsland F."/>
            <person name="Lear T.L."/>
            <person name="Adelson D.L."/>
            <person name="Bailey E."/>
            <person name="Bellone R.R."/>
            <person name="Bloecker H."/>
            <person name="Distl O."/>
            <person name="Edgar R.C."/>
            <person name="Garber M."/>
            <person name="Leeb T."/>
            <person name="Mauceli E."/>
            <person name="MacLeod J.N."/>
            <person name="Penedo M.C.T."/>
            <person name="Raison J.M."/>
            <person name="Sharpe T."/>
            <person name="Vogel J."/>
            <person name="Andersson L."/>
            <person name="Antczak D.F."/>
            <person name="Biagi T."/>
            <person name="Binns M.M."/>
            <person name="Chowdhary B.P."/>
            <person name="Coleman S.J."/>
            <person name="Della Valle G."/>
            <person name="Fryc S."/>
            <person name="Guerin G."/>
            <person name="Hasegawa T."/>
            <person name="Hill E.W."/>
            <person name="Jurka J."/>
            <person name="Kiialainen A."/>
            <person name="Lindgren G."/>
            <person name="Liu J."/>
            <person name="Magnani E."/>
            <person name="Mickelson J.R."/>
            <person name="Murray J."/>
            <person name="Nergadze S.G."/>
            <person name="Onofrio R."/>
            <person name="Pedroni S."/>
            <person name="Piras M.F."/>
            <person name="Raudsepp T."/>
            <person name="Rocchi M."/>
            <person name="Roeed K.H."/>
            <person name="Ryder O.A."/>
            <person name="Searle S."/>
            <person name="Skow L."/>
            <person name="Swinburne J.E."/>
            <person name="Syvaenen A.C."/>
            <person name="Tozaki T."/>
            <person name="Valberg S.J."/>
            <person name="Vaudin M."/>
            <person name="White J.R."/>
            <person name="Zody M.C."/>
            <person name="Lander E.S."/>
            <person name="Lindblad-Toh K."/>
        </authorList>
    </citation>
    <scope>NUCLEOTIDE SEQUENCE [LARGE SCALE GENOMIC DNA]</scope>
    <source>
        <strain evidence="2 3">Thoroughbred</strain>
    </source>
</reference>
<reference evidence="2" key="2">
    <citation type="submission" date="2025-08" db="UniProtKB">
        <authorList>
            <consortium name="Ensembl"/>
        </authorList>
    </citation>
    <scope>IDENTIFICATION</scope>
    <source>
        <strain evidence="2">Thoroughbred</strain>
    </source>
</reference>
<feature type="compositionally biased region" description="Pro residues" evidence="1">
    <location>
        <begin position="86"/>
        <end position="96"/>
    </location>
</feature>
<sequence length="132" mass="14091">MKNNDSKLMCKLSVNTLPQVLVEQYLIEIAKNYNVPYKSKATNMVESPADLISIGFTKDVKKGALGRGGGTVAGTGPTLWASPISVPGPLPVPSPAPSFSSLPPERQVSTDRETESGMGLQIVLECISKWAF</sequence>
<reference evidence="2" key="3">
    <citation type="submission" date="2025-09" db="UniProtKB">
        <authorList>
            <consortium name="Ensembl"/>
        </authorList>
    </citation>
    <scope>IDENTIFICATION</scope>
    <source>
        <strain evidence="2">Thoroughbred</strain>
    </source>
</reference>
<accession>A0A9L0T510</accession>
<evidence type="ECO:0000313" key="3">
    <source>
        <dbReference type="Proteomes" id="UP000002281"/>
    </source>
</evidence>
<dbReference type="InterPro" id="IPR042277">
    <property type="entry name" value="IST1-like"/>
</dbReference>
<feature type="region of interest" description="Disordered" evidence="1">
    <location>
        <begin position="84"/>
        <end position="115"/>
    </location>
</feature>
<dbReference type="GeneTree" id="ENSGT00390000007453"/>
<dbReference type="AlphaFoldDB" id="A0A9L0T510"/>
<dbReference type="Ensembl" id="ENSECAT00000136120.1">
    <property type="protein sequence ID" value="ENSECAP00000081636.1"/>
    <property type="gene ID" value="ENSECAG00000039864.2"/>
</dbReference>
<dbReference type="Gene3D" id="1.20.1260.60">
    <property type="entry name" value="Vacuolar protein sorting-associated protein Ist1"/>
    <property type="match status" value="1"/>
</dbReference>